<name>A0A0G4PPL3_PENC3</name>
<reference evidence="1 2" key="1">
    <citation type="journal article" date="2014" name="Nat. Commun.">
        <title>Multiple recent horizontal transfers of a large genomic region in cheese making fungi.</title>
        <authorList>
            <person name="Cheeseman K."/>
            <person name="Ropars J."/>
            <person name="Renault P."/>
            <person name="Dupont J."/>
            <person name="Gouzy J."/>
            <person name="Branca A."/>
            <person name="Abraham A.L."/>
            <person name="Ceppi M."/>
            <person name="Conseiller E."/>
            <person name="Debuchy R."/>
            <person name="Malagnac F."/>
            <person name="Goarin A."/>
            <person name="Silar P."/>
            <person name="Lacoste S."/>
            <person name="Sallet E."/>
            <person name="Bensimon A."/>
            <person name="Giraud T."/>
            <person name="Brygoo Y."/>
        </authorList>
    </citation>
    <scope>NUCLEOTIDE SEQUENCE [LARGE SCALE GENOMIC DNA]</scope>
    <source>
        <strain evidence="2">FM 013</strain>
    </source>
</reference>
<dbReference type="STRING" id="1429867.A0A0G4PPL3"/>
<accession>A0A0G4PPL3</accession>
<proteinExistence type="predicted"/>
<dbReference type="Proteomes" id="UP000053732">
    <property type="component" value="Unassembled WGS sequence"/>
</dbReference>
<sequence length="66" mass="7442">MSKIFELTTLLDGHSVMMTPKSVSKEGFKGVGMANHIEDGYLKRTQKARLDIIKDQWVSDSWSQGI</sequence>
<organism evidence="1 2">
    <name type="scientific">Penicillium camemberti (strain FM 013)</name>
    <dbReference type="NCBI Taxonomy" id="1429867"/>
    <lineage>
        <taxon>Eukaryota</taxon>
        <taxon>Fungi</taxon>
        <taxon>Dikarya</taxon>
        <taxon>Ascomycota</taxon>
        <taxon>Pezizomycotina</taxon>
        <taxon>Eurotiomycetes</taxon>
        <taxon>Eurotiomycetidae</taxon>
        <taxon>Eurotiales</taxon>
        <taxon>Aspergillaceae</taxon>
        <taxon>Penicillium</taxon>
    </lineage>
</organism>
<dbReference type="EMBL" id="HG793159">
    <property type="protein sequence ID" value="CRL28163.1"/>
    <property type="molecule type" value="Genomic_DNA"/>
</dbReference>
<gene>
    <name evidence="1" type="ORF">PCAMFM013_S026g000028</name>
</gene>
<protein>
    <submittedName>
        <fullName evidence="1">Str. FM013</fullName>
    </submittedName>
</protein>
<keyword evidence="2" id="KW-1185">Reference proteome</keyword>
<evidence type="ECO:0000313" key="1">
    <source>
        <dbReference type="EMBL" id="CRL28163.1"/>
    </source>
</evidence>
<evidence type="ECO:0000313" key="2">
    <source>
        <dbReference type="Proteomes" id="UP000053732"/>
    </source>
</evidence>
<dbReference type="AlphaFoldDB" id="A0A0G4PPL3"/>